<dbReference type="GO" id="GO:0071011">
    <property type="term" value="C:precatalytic spliceosome"/>
    <property type="evidence" value="ECO:0007669"/>
    <property type="project" value="TreeGrafter"/>
</dbReference>
<feature type="compositionally biased region" description="Basic and acidic residues" evidence="6">
    <location>
        <begin position="412"/>
        <end position="432"/>
    </location>
</feature>
<dbReference type="InterPro" id="IPR013085">
    <property type="entry name" value="U1-CZ_Znf_C2H2"/>
</dbReference>
<dbReference type="PANTHER" id="PTHR13173">
    <property type="entry name" value="WW DOMAIN BINDING PROTEIN 4"/>
    <property type="match status" value="1"/>
</dbReference>
<keyword evidence="7" id="KW-1133">Transmembrane helix</keyword>
<sequence>MTDVWKSNARKFCEICKVWFADNRVSIEHHEAGQKHKAAVQAKLRELAKQNKEKERAVSPPYFLRQYCTTRSGLGAEKLEKFGRDPFLRLAASSNLRFNAEAFENASLEATLAMMESAALSSMGSQATTSAIPSCRKQHYFFMFVCSILNFIRIVWGLSRHLKQNFTGASFGPMPKPKQYLDPRAHRASIAEMAKEIARRKKEFLSRKNDGITKTEPFPEEHAAKELSGATDEDPVWVEAMTETGVPYYFHMYSGETSWQAPSRYFTSEQYALKYAALTGDSSHFQPTIPVDSAVQNTESSESASTASLPPVKEEPLDEVEETTPKQEISQEESIAMAANFRLEDANIPLPPPLKTESQGGNFSKPSKEFIKREILDDYEDDGENAGSHADKTTEVGGSCAVKSEAEDDSIPAERGDTEELRSEEVSDPAHSETIHEIFKKSEHPLGAWKRVGSSPEAPKMLILFSCYLFFFFLFTTYKSSVFSDFQLPTEAEGRKIKPEVEVKPEDIVVFTEKTASLPKKKKNLDAPIEFKKRKTNLNIRRQKNGT</sequence>
<feature type="region of interest" description="Disordered" evidence="6">
    <location>
        <begin position="380"/>
        <end position="432"/>
    </location>
</feature>
<dbReference type="Proteomes" id="UP000274131">
    <property type="component" value="Unassembled WGS sequence"/>
</dbReference>
<dbReference type="InterPro" id="IPR040023">
    <property type="entry name" value="WBP4"/>
</dbReference>
<dbReference type="GO" id="GO:0008270">
    <property type="term" value="F:zinc ion binding"/>
    <property type="evidence" value="ECO:0007669"/>
    <property type="project" value="UniProtKB-KW"/>
</dbReference>
<evidence type="ECO:0000256" key="3">
    <source>
        <dbReference type="ARBA" id="ARBA00022771"/>
    </source>
</evidence>
<evidence type="ECO:0000259" key="9">
    <source>
        <dbReference type="PROSITE" id="PS50171"/>
    </source>
</evidence>
<reference evidence="12" key="1">
    <citation type="submission" date="2017-02" db="UniProtKB">
        <authorList>
            <consortium name="WormBaseParasite"/>
        </authorList>
    </citation>
    <scope>IDENTIFICATION</scope>
</reference>
<dbReference type="Gene3D" id="3.30.160.60">
    <property type="entry name" value="Classic Zinc Finger"/>
    <property type="match status" value="1"/>
</dbReference>
<evidence type="ECO:0000256" key="5">
    <source>
        <dbReference type="ARBA" id="ARBA00023242"/>
    </source>
</evidence>
<dbReference type="InterPro" id="IPR000690">
    <property type="entry name" value="Matrin/U1-C_Znf_C2H2"/>
</dbReference>
<feature type="transmembrane region" description="Helical" evidence="7">
    <location>
        <begin position="139"/>
        <end position="156"/>
    </location>
</feature>
<feature type="region of interest" description="Disordered" evidence="6">
    <location>
        <begin position="294"/>
        <end position="332"/>
    </location>
</feature>
<dbReference type="Gene3D" id="2.20.70.10">
    <property type="match status" value="1"/>
</dbReference>
<keyword evidence="11" id="KW-1185">Reference proteome</keyword>
<dbReference type="PROSITE" id="PS50020">
    <property type="entry name" value="WW_DOMAIN_2"/>
    <property type="match status" value="1"/>
</dbReference>
<dbReference type="PANTHER" id="PTHR13173:SF10">
    <property type="entry name" value="WW DOMAIN-BINDING PROTEIN 4"/>
    <property type="match status" value="1"/>
</dbReference>
<dbReference type="SUPFAM" id="SSF51045">
    <property type="entry name" value="WW domain"/>
    <property type="match status" value="1"/>
</dbReference>
<dbReference type="PROSITE" id="PS50171">
    <property type="entry name" value="ZF_MATRIN"/>
    <property type="match status" value="1"/>
</dbReference>
<dbReference type="SMART" id="SM00451">
    <property type="entry name" value="ZnF_U1"/>
    <property type="match status" value="1"/>
</dbReference>
<evidence type="ECO:0000313" key="11">
    <source>
        <dbReference type="Proteomes" id="UP000274131"/>
    </source>
</evidence>
<feature type="domain" description="Matrin-type" evidence="9">
    <location>
        <begin position="11"/>
        <end position="42"/>
    </location>
</feature>
<dbReference type="WBParaSite" id="EVEC_0000886501-mRNA-1">
    <property type="protein sequence ID" value="EVEC_0000886501-mRNA-1"/>
    <property type="gene ID" value="EVEC_0000886501"/>
</dbReference>
<evidence type="ECO:0000313" key="10">
    <source>
        <dbReference type="EMBL" id="VDD93566.1"/>
    </source>
</evidence>
<keyword evidence="2" id="KW-0479">Metal-binding</keyword>
<keyword evidence="3" id="KW-0863">Zinc-finger</keyword>
<protein>
    <submittedName>
        <fullName evidence="12">WW domain-containing protein</fullName>
    </submittedName>
</protein>
<dbReference type="EMBL" id="UXUI01009367">
    <property type="protein sequence ID" value="VDD93566.1"/>
    <property type="molecule type" value="Genomic_DNA"/>
</dbReference>
<keyword evidence="5" id="KW-0539">Nucleus</keyword>
<gene>
    <name evidence="10" type="ORF">EVEC_LOCUS8317</name>
</gene>
<feature type="compositionally biased region" description="Low complexity" evidence="6">
    <location>
        <begin position="298"/>
        <end position="308"/>
    </location>
</feature>
<keyword evidence="7" id="KW-0472">Membrane</keyword>
<keyword evidence="7" id="KW-0812">Transmembrane</keyword>
<evidence type="ECO:0000256" key="6">
    <source>
        <dbReference type="SAM" id="MobiDB-lite"/>
    </source>
</evidence>
<dbReference type="InterPro" id="IPR003604">
    <property type="entry name" value="Matrin/U1-like-C_Znf_C2H2"/>
</dbReference>
<dbReference type="InterPro" id="IPR001202">
    <property type="entry name" value="WW_dom"/>
</dbReference>
<dbReference type="SMART" id="SM00456">
    <property type="entry name" value="WW"/>
    <property type="match status" value="1"/>
</dbReference>
<comment type="subcellular location">
    <subcellularLocation>
        <location evidence="1">Nucleus</location>
    </subcellularLocation>
</comment>
<dbReference type="GO" id="GO:0000398">
    <property type="term" value="P:mRNA splicing, via spliceosome"/>
    <property type="evidence" value="ECO:0007669"/>
    <property type="project" value="InterPro"/>
</dbReference>
<dbReference type="OrthoDB" id="191651at2759"/>
<dbReference type="GO" id="GO:0003723">
    <property type="term" value="F:RNA binding"/>
    <property type="evidence" value="ECO:0007669"/>
    <property type="project" value="TreeGrafter"/>
</dbReference>
<evidence type="ECO:0000256" key="7">
    <source>
        <dbReference type="SAM" id="Phobius"/>
    </source>
</evidence>
<dbReference type="STRING" id="51028.A0A0N4VDY5"/>
<evidence type="ECO:0000256" key="4">
    <source>
        <dbReference type="ARBA" id="ARBA00022833"/>
    </source>
</evidence>
<proteinExistence type="predicted"/>
<feature type="domain" description="WW" evidence="8">
    <location>
        <begin position="231"/>
        <end position="264"/>
    </location>
</feature>
<dbReference type="InterPro" id="IPR036020">
    <property type="entry name" value="WW_dom_sf"/>
</dbReference>
<accession>A0A0N4VDY5</accession>
<dbReference type="AlphaFoldDB" id="A0A0N4VDY5"/>
<evidence type="ECO:0000256" key="1">
    <source>
        <dbReference type="ARBA" id="ARBA00004123"/>
    </source>
</evidence>
<name>A0A0N4VDY5_ENTVE</name>
<organism evidence="12">
    <name type="scientific">Enterobius vermicularis</name>
    <name type="common">Human pinworm</name>
    <dbReference type="NCBI Taxonomy" id="51028"/>
    <lineage>
        <taxon>Eukaryota</taxon>
        <taxon>Metazoa</taxon>
        <taxon>Ecdysozoa</taxon>
        <taxon>Nematoda</taxon>
        <taxon>Chromadorea</taxon>
        <taxon>Rhabditida</taxon>
        <taxon>Spirurina</taxon>
        <taxon>Oxyuridomorpha</taxon>
        <taxon>Oxyuroidea</taxon>
        <taxon>Oxyuridae</taxon>
        <taxon>Enterobius</taxon>
    </lineage>
</organism>
<reference evidence="10 11" key="2">
    <citation type="submission" date="2018-10" db="EMBL/GenBank/DDBJ databases">
        <authorList>
            <consortium name="Pathogen Informatics"/>
        </authorList>
    </citation>
    <scope>NUCLEOTIDE SEQUENCE [LARGE SCALE GENOMIC DNA]</scope>
</reference>
<keyword evidence="4" id="KW-0862">Zinc</keyword>
<evidence type="ECO:0000259" key="8">
    <source>
        <dbReference type="PROSITE" id="PS50020"/>
    </source>
</evidence>
<evidence type="ECO:0000313" key="12">
    <source>
        <dbReference type="WBParaSite" id="EVEC_0000886501-mRNA-1"/>
    </source>
</evidence>
<evidence type="ECO:0000256" key="2">
    <source>
        <dbReference type="ARBA" id="ARBA00022723"/>
    </source>
</evidence>
<dbReference type="Pfam" id="PF06220">
    <property type="entry name" value="zf-U1"/>
    <property type="match status" value="1"/>
</dbReference>
<dbReference type="CDD" id="cd00201">
    <property type="entry name" value="WW"/>
    <property type="match status" value="1"/>
</dbReference>